<dbReference type="Gene3D" id="2.30.110.10">
    <property type="entry name" value="Electron Transport, Fmn-binding Protein, Chain A"/>
    <property type="match status" value="1"/>
</dbReference>
<accession>A0ABX8Z9U2</accession>
<dbReference type="RefSeq" id="WP_221006266.1">
    <property type="nucleotide sequence ID" value="NZ_CP081150.1"/>
</dbReference>
<sequence>MSSPLFSEALELLRQTRYGTLATQSTVLPGYPHASFLPYVCDEAGRVLLVMSRLAEHTQNVLRDEKVSFLVHDAAANLSGGRLTLLGDLQPVASEPLLLARLTRQNPELASYLAMSDFSIWRLWPRRARYIAGFGKMGWLEGEEWESAPSLSLSQEATLLLELAGSVALELLGVDYAGLDVRHGDQIMRYRFESQCVDLNEVQVAAKAVLYSFKS</sequence>
<gene>
    <name evidence="2" type="ORF">K4H28_00130</name>
</gene>
<dbReference type="InterPro" id="IPR055343">
    <property type="entry name" value="CREG_beta-barrel"/>
</dbReference>
<proteinExistence type="predicted"/>
<protein>
    <submittedName>
        <fullName evidence="2">Pyridoxamine 5'-phosphate oxidase family protein</fullName>
    </submittedName>
</protein>
<dbReference type="Pfam" id="PF13883">
    <property type="entry name" value="CREG_beta-barrel"/>
    <property type="match status" value="1"/>
</dbReference>
<dbReference type="Proteomes" id="UP000825679">
    <property type="component" value="Chromosome"/>
</dbReference>
<dbReference type="SUPFAM" id="SSF50475">
    <property type="entry name" value="FMN-binding split barrel"/>
    <property type="match status" value="1"/>
</dbReference>
<feature type="domain" description="CREG-like beta-barrel" evidence="1">
    <location>
        <begin position="10"/>
        <end position="146"/>
    </location>
</feature>
<evidence type="ECO:0000313" key="3">
    <source>
        <dbReference type="Proteomes" id="UP000825679"/>
    </source>
</evidence>
<evidence type="ECO:0000259" key="1">
    <source>
        <dbReference type="Pfam" id="PF13883"/>
    </source>
</evidence>
<dbReference type="InterPro" id="IPR012349">
    <property type="entry name" value="Split_barrel_FMN-bd"/>
</dbReference>
<evidence type="ECO:0000313" key="2">
    <source>
        <dbReference type="EMBL" id="QZA77888.1"/>
    </source>
</evidence>
<organism evidence="2 3">
    <name type="scientific">Deefgea tanakiae</name>
    <dbReference type="NCBI Taxonomy" id="2865840"/>
    <lineage>
        <taxon>Bacteria</taxon>
        <taxon>Pseudomonadati</taxon>
        <taxon>Pseudomonadota</taxon>
        <taxon>Betaproteobacteria</taxon>
        <taxon>Neisseriales</taxon>
        <taxon>Chitinibacteraceae</taxon>
        <taxon>Deefgea</taxon>
    </lineage>
</organism>
<dbReference type="PANTHER" id="PTHR13343">
    <property type="entry name" value="CREG1 PROTEIN"/>
    <property type="match status" value="1"/>
</dbReference>
<name>A0ABX8Z9U2_9NEIS</name>
<dbReference type="EMBL" id="CP081150">
    <property type="protein sequence ID" value="QZA77888.1"/>
    <property type="molecule type" value="Genomic_DNA"/>
</dbReference>
<dbReference type="PANTHER" id="PTHR13343:SF17">
    <property type="entry name" value="CELLULAR REPRESSOR OF E1A-STIMULATED GENES, ISOFORM A"/>
    <property type="match status" value="1"/>
</dbReference>
<keyword evidence="3" id="KW-1185">Reference proteome</keyword>
<reference evidence="2 3" key="1">
    <citation type="submission" date="2021-08" db="EMBL/GenBank/DDBJ databases">
        <title>complete genome sequencing of Deefgea sp. D25.</title>
        <authorList>
            <person name="Bae J.-W."/>
            <person name="Gim D.-H."/>
        </authorList>
    </citation>
    <scope>NUCLEOTIDE SEQUENCE [LARGE SCALE GENOMIC DNA]</scope>
    <source>
        <strain evidence="2 3">D25</strain>
    </source>
</reference>